<accession>A0A5J4NN16</accession>
<feature type="region of interest" description="Disordered" evidence="2">
    <location>
        <begin position="447"/>
        <end position="496"/>
    </location>
</feature>
<dbReference type="InterPro" id="IPR043502">
    <property type="entry name" value="DNA/RNA_pol_sf"/>
</dbReference>
<dbReference type="InterPro" id="IPR036691">
    <property type="entry name" value="Endo/exonu/phosph_ase_sf"/>
</dbReference>
<dbReference type="EMBL" id="QNGE01001719">
    <property type="protein sequence ID" value="KAA3676976.1"/>
    <property type="molecule type" value="Genomic_DNA"/>
</dbReference>
<protein>
    <recommendedName>
        <fullName evidence="3">Reverse transcriptase domain-containing protein</fullName>
    </recommendedName>
</protein>
<dbReference type="InterPro" id="IPR000477">
    <property type="entry name" value="RT_dom"/>
</dbReference>
<comment type="caution">
    <text evidence="4">The sequence shown here is derived from an EMBL/GenBank/DDBJ whole genome shotgun (WGS) entry which is preliminary data.</text>
</comment>
<feature type="compositionally biased region" description="Polar residues" evidence="2">
    <location>
        <begin position="459"/>
        <end position="472"/>
    </location>
</feature>
<keyword evidence="1" id="KW-0175">Coiled coil</keyword>
<evidence type="ECO:0000313" key="4">
    <source>
        <dbReference type="EMBL" id="KAA3676976.1"/>
    </source>
</evidence>
<dbReference type="PRINTS" id="PR01345">
    <property type="entry name" value="CERVTRCPTASE"/>
</dbReference>
<reference evidence="4 5" key="1">
    <citation type="journal article" date="2019" name="Gigascience">
        <title>Whole-genome sequence of the oriental lung fluke Paragonimus westermani.</title>
        <authorList>
            <person name="Oey H."/>
            <person name="Zakrzewski M."/>
            <person name="Narain K."/>
            <person name="Devi K.R."/>
            <person name="Agatsuma T."/>
            <person name="Nawaratna S."/>
            <person name="Gobert G.N."/>
            <person name="Jones M.K."/>
            <person name="Ragan M.A."/>
            <person name="McManus D.P."/>
            <person name="Krause L."/>
        </authorList>
    </citation>
    <scope>NUCLEOTIDE SEQUENCE [LARGE SCALE GENOMIC DNA]</scope>
    <source>
        <strain evidence="4 5">IND2009</strain>
    </source>
</reference>
<dbReference type="SUPFAM" id="SSF56672">
    <property type="entry name" value="DNA/RNA polymerases"/>
    <property type="match status" value="1"/>
</dbReference>
<feature type="coiled-coil region" evidence="1">
    <location>
        <begin position="283"/>
        <end position="310"/>
    </location>
</feature>
<feature type="compositionally biased region" description="Basic and acidic residues" evidence="2">
    <location>
        <begin position="484"/>
        <end position="494"/>
    </location>
</feature>
<dbReference type="PANTHER" id="PTHR33332">
    <property type="entry name" value="REVERSE TRANSCRIPTASE DOMAIN-CONTAINING PROTEIN"/>
    <property type="match status" value="1"/>
</dbReference>
<dbReference type="PROSITE" id="PS50878">
    <property type="entry name" value="RT_POL"/>
    <property type="match status" value="1"/>
</dbReference>
<dbReference type="CDD" id="cd01650">
    <property type="entry name" value="RT_nLTR_like"/>
    <property type="match status" value="1"/>
</dbReference>
<evidence type="ECO:0000256" key="1">
    <source>
        <dbReference type="SAM" id="Coils"/>
    </source>
</evidence>
<keyword evidence="5" id="KW-1185">Reference proteome</keyword>
<dbReference type="Proteomes" id="UP000324629">
    <property type="component" value="Unassembled WGS sequence"/>
</dbReference>
<name>A0A5J4NN16_9TREM</name>
<feature type="domain" description="Reverse transcriptase" evidence="3">
    <location>
        <begin position="1051"/>
        <end position="1318"/>
    </location>
</feature>
<sequence>MLLGVLRMHHTTLPWDPRTLMRTPRDCPKKYIGSGVYVHFSLNPSRRSPIPGPSTMQSADPVEIPPRWYPRLQPLRKLTWPSFYVTISSSSTVYTSRCDMHSPLSARITASASSSDHSDSMYSSSKIGTDSSRGHTAAILELVKGIVVTLSAVNSRLQALETQMARSFPPSNDPKPAVMPETFRSPARTQENLVAREAELAKSEVYNVVMKPLARLGGTDVADTMRRIMSSLIHHDLAITTNWTGTGSKRAAYDLVLMEIPNKQKSGACKCGYKASKDVSAQIATVEKALNDTQRTLSDMKSELSSLNEYIALALPGAAAARKAVALSTAQIEEGATSLRDRVLREKRLVLWGRFPTTPSPGEQARAVLNACFSPESTKMVSAGRLRSKATNKSLGLLVTSPSKISTEELLEKRERQKHSQLTRTRLCIKADPKLRGSVKVVIPAVKRRPVSSDEPPQAHTSEATTPISLESQAPVDMWGAGKTDPKGAKDHQSCRPPIISREKRPLKNILFLSFTAQRVCWEPPSVKNSPNMSHSGGSLPGYIGAISSYTLFPSTTLSKFSRVQNRKSTFRSSESMSAPKVIDLGPREADEASTGTLTYAQAVMKRPNKGVASKCVYTNCLSFLDNLPEIRQLVHDTSPHILALTETRRSADKLPVPAVVGEFTFPEKCDTLWIKLQLRKGDTLLTGVMYRSPSCSASDDKAILATIDRVKSAQRFSHLPIMGYFNAPKLNSMAASHEDYGCGFSKILAKLNHEKAWTQHVDRPGQTPSLLDLVITNEAHLVDRVVIKPPLWHSSHMLLNFDVICYWLQNAVTNTSFRNFQFTDFNALRTFLSTLSLTSDSVNLNCLYNRAAIHEAHEAFVPGKLWNFSSRAPLPRNIRRLLELRSRLFSKQKLTDRPEDLEAFRSVRNRCKREIRQHTQHVQSKILQIAHENKNFLFKYIRRQRKTKPSALSLRLPDGETSSNPQVVAEMFREYYSSVYNVDLPNWHPILPQRHFQQPILTADFSVSDVQDLLLKINPYSAMGPDKIHPRILKEAAVSLAMPLFDLFKQTLRTGTLPEAWKEANVSPIFKTGDRHSPASYRPISLTSIPCKIMERLLKRTIFKHFFSNNLFSSTQHGFLPERSCITNMLIFMDSLTEAKDNGHISDAIFFDFAKAFDRVPHGPLLHKLEAYGIQGEVLRWITSFLGNRTFRVKTGSGLSSPSPVSVGVPQGSVLGPLLFLIYINDLPELISSNALLYADDLKIWNACDPSALQIDLDRIKCWSEDWSLPLNDSKCAHMSLGGDSGNLFVIHGAQSVVGITKVDLKKDLGIWLSSGLSFSYHHQLAAKRGLMTLGMIKRTFPRIDKRAFHTLYRVYIRPLLEYANQVVYTGLKKDILAIERVQRVATKMVTGLRHLSYESRLEILDLYPLEFRRLRGDLILTHFLFSTGLVQQFFTLVSDNSRRGHDKKLYKLRPRTFLRQQFFSYRVINYWNDLPLEIVSCSSKDRLKVLLDSHLLNKPLN</sequence>
<evidence type="ECO:0000256" key="2">
    <source>
        <dbReference type="SAM" id="MobiDB-lite"/>
    </source>
</evidence>
<evidence type="ECO:0000259" key="3">
    <source>
        <dbReference type="PROSITE" id="PS50878"/>
    </source>
</evidence>
<dbReference type="Gene3D" id="3.60.10.10">
    <property type="entry name" value="Endonuclease/exonuclease/phosphatase"/>
    <property type="match status" value="1"/>
</dbReference>
<evidence type="ECO:0000313" key="5">
    <source>
        <dbReference type="Proteomes" id="UP000324629"/>
    </source>
</evidence>
<proteinExistence type="predicted"/>
<dbReference type="Pfam" id="PF00078">
    <property type="entry name" value="RVT_1"/>
    <property type="match status" value="1"/>
</dbReference>
<gene>
    <name evidence="4" type="ORF">DEA37_0014217</name>
</gene>
<organism evidence="4 5">
    <name type="scientific">Paragonimus westermani</name>
    <dbReference type="NCBI Taxonomy" id="34504"/>
    <lineage>
        <taxon>Eukaryota</taxon>
        <taxon>Metazoa</taxon>
        <taxon>Spiralia</taxon>
        <taxon>Lophotrochozoa</taxon>
        <taxon>Platyhelminthes</taxon>
        <taxon>Trematoda</taxon>
        <taxon>Digenea</taxon>
        <taxon>Plagiorchiida</taxon>
        <taxon>Troglotremata</taxon>
        <taxon>Troglotrematidae</taxon>
        <taxon>Paragonimus</taxon>
    </lineage>
</organism>